<name>A0A0A9D5J0_ARUDO</name>
<reference evidence="1" key="1">
    <citation type="submission" date="2014-09" db="EMBL/GenBank/DDBJ databases">
        <authorList>
            <person name="Magalhaes I.L.F."/>
            <person name="Oliveira U."/>
            <person name="Santos F.R."/>
            <person name="Vidigal T.H.D.A."/>
            <person name="Brescovit A.D."/>
            <person name="Santos A.J."/>
        </authorList>
    </citation>
    <scope>NUCLEOTIDE SEQUENCE</scope>
    <source>
        <tissue evidence="1">Shoot tissue taken approximately 20 cm above the soil surface</tissue>
    </source>
</reference>
<proteinExistence type="predicted"/>
<evidence type="ECO:0000313" key="1">
    <source>
        <dbReference type="EMBL" id="JAD80920.1"/>
    </source>
</evidence>
<reference evidence="1" key="2">
    <citation type="journal article" date="2015" name="Data Brief">
        <title>Shoot transcriptome of the giant reed, Arundo donax.</title>
        <authorList>
            <person name="Barrero R.A."/>
            <person name="Guerrero F.D."/>
            <person name="Moolhuijzen P."/>
            <person name="Goolsby J.A."/>
            <person name="Tidwell J."/>
            <person name="Bellgard S.E."/>
            <person name="Bellgard M.I."/>
        </authorList>
    </citation>
    <scope>NUCLEOTIDE SEQUENCE</scope>
    <source>
        <tissue evidence="1">Shoot tissue taken approximately 20 cm above the soil surface</tissue>
    </source>
</reference>
<dbReference type="AlphaFoldDB" id="A0A0A9D5J0"/>
<protein>
    <submittedName>
        <fullName evidence="1">Uncharacterized protein</fullName>
    </submittedName>
</protein>
<sequence length="92" mass="10460">MSCSQWSDVHWGIVLINCRSPISSTRYNRHTIPRRVLSKWLYDRWCQRRHGQCLGMSQGPLCCPGNGVGADQYTMRAEQINRVSPGQASPLV</sequence>
<organism evidence="1">
    <name type="scientific">Arundo donax</name>
    <name type="common">Giant reed</name>
    <name type="synonym">Donax arundinaceus</name>
    <dbReference type="NCBI Taxonomy" id="35708"/>
    <lineage>
        <taxon>Eukaryota</taxon>
        <taxon>Viridiplantae</taxon>
        <taxon>Streptophyta</taxon>
        <taxon>Embryophyta</taxon>
        <taxon>Tracheophyta</taxon>
        <taxon>Spermatophyta</taxon>
        <taxon>Magnoliopsida</taxon>
        <taxon>Liliopsida</taxon>
        <taxon>Poales</taxon>
        <taxon>Poaceae</taxon>
        <taxon>PACMAD clade</taxon>
        <taxon>Arundinoideae</taxon>
        <taxon>Arundineae</taxon>
        <taxon>Arundo</taxon>
    </lineage>
</organism>
<dbReference type="EMBL" id="GBRH01216975">
    <property type="protein sequence ID" value="JAD80920.1"/>
    <property type="molecule type" value="Transcribed_RNA"/>
</dbReference>
<accession>A0A0A9D5J0</accession>